<dbReference type="AlphaFoldDB" id="A0A1Z4JGL0"/>
<organism evidence="1 2">
    <name type="scientific">Leptolyngbya boryana NIES-2135</name>
    <dbReference type="NCBI Taxonomy" id="1973484"/>
    <lineage>
        <taxon>Bacteria</taxon>
        <taxon>Bacillati</taxon>
        <taxon>Cyanobacteriota</taxon>
        <taxon>Cyanophyceae</taxon>
        <taxon>Leptolyngbyales</taxon>
        <taxon>Leptolyngbyaceae</taxon>
        <taxon>Leptolyngbya group</taxon>
        <taxon>Leptolyngbya</taxon>
    </lineage>
</organism>
<dbReference type="Proteomes" id="UP000217895">
    <property type="component" value="Chromosome"/>
</dbReference>
<gene>
    <name evidence="1" type="ORF">NIES2135_27290</name>
</gene>
<evidence type="ECO:0000313" key="2">
    <source>
        <dbReference type="Proteomes" id="UP000217895"/>
    </source>
</evidence>
<evidence type="ECO:0000313" key="1">
    <source>
        <dbReference type="EMBL" id="BAY55904.1"/>
    </source>
</evidence>
<keyword evidence="2" id="KW-1185">Reference proteome</keyword>
<accession>A0A1Z4JGL0</accession>
<proteinExistence type="predicted"/>
<reference evidence="1 2" key="1">
    <citation type="submission" date="2017-06" db="EMBL/GenBank/DDBJ databases">
        <title>Genome sequencing of cyanobaciteial culture collection at National Institute for Environmental Studies (NIES).</title>
        <authorList>
            <person name="Hirose Y."/>
            <person name="Shimura Y."/>
            <person name="Fujisawa T."/>
            <person name="Nakamura Y."/>
            <person name="Kawachi M."/>
        </authorList>
    </citation>
    <scope>NUCLEOTIDE SEQUENCE [LARGE SCALE GENOMIC DNA]</scope>
    <source>
        <strain evidence="1 2">NIES-2135</strain>
    </source>
</reference>
<name>A0A1Z4JGL0_LEPBY</name>
<protein>
    <submittedName>
        <fullName evidence="1">Uncharacterized protein</fullName>
    </submittedName>
</protein>
<sequence>MSLIITFLIAIALALILRWIYRSLLGLMQSFSDELEKDDERKKDGRD</sequence>
<dbReference type="EMBL" id="AP018203">
    <property type="protein sequence ID" value="BAY55904.1"/>
    <property type="molecule type" value="Genomic_DNA"/>
</dbReference>